<reference evidence="1" key="1">
    <citation type="journal article" date="2023" name="bioRxiv">
        <title>Improved chromosome-level genome assembly for marigold (Tagetes erecta).</title>
        <authorList>
            <person name="Jiang F."/>
            <person name="Yuan L."/>
            <person name="Wang S."/>
            <person name="Wang H."/>
            <person name="Xu D."/>
            <person name="Wang A."/>
            <person name="Fan W."/>
        </authorList>
    </citation>
    <scope>NUCLEOTIDE SEQUENCE</scope>
    <source>
        <strain evidence="1">WSJ</strain>
        <tissue evidence="1">Leaf</tissue>
    </source>
</reference>
<keyword evidence="2" id="KW-1185">Reference proteome</keyword>
<organism evidence="1 2">
    <name type="scientific">Tagetes erecta</name>
    <name type="common">African marigold</name>
    <dbReference type="NCBI Taxonomy" id="13708"/>
    <lineage>
        <taxon>Eukaryota</taxon>
        <taxon>Viridiplantae</taxon>
        <taxon>Streptophyta</taxon>
        <taxon>Embryophyta</taxon>
        <taxon>Tracheophyta</taxon>
        <taxon>Spermatophyta</taxon>
        <taxon>Magnoliopsida</taxon>
        <taxon>eudicotyledons</taxon>
        <taxon>Gunneridae</taxon>
        <taxon>Pentapetalae</taxon>
        <taxon>asterids</taxon>
        <taxon>campanulids</taxon>
        <taxon>Asterales</taxon>
        <taxon>Asteraceae</taxon>
        <taxon>Asteroideae</taxon>
        <taxon>Heliantheae alliance</taxon>
        <taxon>Tageteae</taxon>
        <taxon>Tagetes</taxon>
    </lineage>
</organism>
<sequence>MQIYISIIFSSCICLNAFERFFLISKSDYRCLYVMRIPVYVFLQHACSFLASATKKTMMYSFSQFDGS</sequence>
<proteinExistence type="predicted"/>
<dbReference type="Proteomes" id="UP001229421">
    <property type="component" value="Unassembled WGS sequence"/>
</dbReference>
<dbReference type="AlphaFoldDB" id="A0AAD8KSP3"/>
<comment type="caution">
    <text evidence="1">The sequence shown here is derived from an EMBL/GenBank/DDBJ whole genome shotgun (WGS) entry which is preliminary data.</text>
</comment>
<evidence type="ECO:0000313" key="1">
    <source>
        <dbReference type="EMBL" id="KAK1425637.1"/>
    </source>
</evidence>
<gene>
    <name evidence="1" type="ORF">QVD17_20992</name>
</gene>
<protein>
    <submittedName>
        <fullName evidence="1">Uncharacterized protein</fullName>
    </submittedName>
</protein>
<evidence type="ECO:0000313" key="2">
    <source>
        <dbReference type="Proteomes" id="UP001229421"/>
    </source>
</evidence>
<accession>A0AAD8KSP3</accession>
<name>A0AAD8KSP3_TARER</name>
<dbReference type="EMBL" id="JAUHHV010000005">
    <property type="protein sequence ID" value="KAK1425637.1"/>
    <property type="molecule type" value="Genomic_DNA"/>
</dbReference>